<reference evidence="1" key="1">
    <citation type="submission" date="2014-11" db="EMBL/GenBank/DDBJ databases">
        <authorList>
            <person name="Amaro Gonzalez C."/>
        </authorList>
    </citation>
    <scope>NUCLEOTIDE SEQUENCE</scope>
</reference>
<sequence length="49" mass="5710">MCRAKERERAREKELEQCSRNIALLLLSARTLPLEECVWARLFSSACLD</sequence>
<reference evidence="1" key="2">
    <citation type="journal article" date="2015" name="Fish Shellfish Immunol.">
        <title>Early steps in the European eel (Anguilla anguilla)-Vibrio vulnificus interaction in the gills: Role of the RtxA13 toxin.</title>
        <authorList>
            <person name="Callol A."/>
            <person name="Pajuelo D."/>
            <person name="Ebbesson L."/>
            <person name="Teles M."/>
            <person name="MacKenzie S."/>
            <person name="Amaro C."/>
        </authorList>
    </citation>
    <scope>NUCLEOTIDE SEQUENCE</scope>
</reference>
<proteinExistence type="predicted"/>
<accession>A0A0E9W462</accession>
<dbReference type="AlphaFoldDB" id="A0A0E9W462"/>
<dbReference type="EMBL" id="GBXM01023408">
    <property type="protein sequence ID" value="JAH85169.1"/>
    <property type="molecule type" value="Transcribed_RNA"/>
</dbReference>
<name>A0A0E9W462_ANGAN</name>
<evidence type="ECO:0000313" key="1">
    <source>
        <dbReference type="EMBL" id="JAH85169.1"/>
    </source>
</evidence>
<protein>
    <submittedName>
        <fullName evidence="1">Uncharacterized protein</fullName>
    </submittedName>
</protein>
<organism evidence="1">
    <name type="scientific">Anguilla anguilla</name>
    <name type="common">European freshwater eel</name>
    <name type="synonym">Muraena anguilla</name>
    <dbReference type="NCBI Taxonomy" id="7936"/>
    <lineage>
        <taxon>Eukaryota</taxon>
        <taxon>Metazoa</taxon>
        <taxon>Chordata</taxon>
        <taxon>Craniata</taxon>
        <taxon>Vertebrata</taxon>
        <taxon>Euteleostomi</taxon>
        <taxon>Actinopterygii</taxon>
        <taxon>Neopterygii</taxon>
        <taxon>Teleostei</taxon>
        <taxon>Anguilliformes</taxon>
        <taxon>Anguillidae</taxon>
        <taxon>Anguilla</taxon>
    </lineage>
</organism>